<dbReference type="InterPro" id="IPR005882">
    <property type="entry name" value="Bifunctional_GlmU"/>
</dbReference>
<dbReference type="Proteomes" id="UP000189733">
    <property type="component" value="Unassembled WGS sequence"/>
</dbReference>
<dbReference type="SUPFAM" id="SSF51161">
    <property type="entry name" value="Trimeric LpxA-like enzymes"/>
    <property type="match status" value="1"/>
</dbReference>
<keyword evidence="7 18" id="KW-0479">Metal-binding</keyword>
<accession>A0A1T4WRV3</accession>
<feature type="binding site" evidence="18">
    <location>
        <position position="342"/>
    </location>
    <ligand>
        <name>UDP-N-acetyl-alpha-D-glucosamine</name>
        <dbReference type="ChEBI" id="CHEBI:57705"/>
    </ligand>
</feature>
<dbReference type="GO" id="GO:0009245">
    <property type="term" value="P:lipid A biosynthetic process"/>
    <property type="evidence" value="ECO:0007669"/>
    <property type="project" value="UniProtKB-UniRule"/>
</dbReference>
<dbReference type="STRING" id="1121442.SAMN02745702_02609"/>
<dbReference type="PANTHER" id="PTHR43584">
    <property type="entry name" value="NUCLEOTIDYL TRANSFERASE"/>
    <property type="match status" value="1"/>
</dbReference>
<comment type="subunit">
    <text evidence="18">Homotrimer.</text>
</comment>
<feature type="domain" description="MobA-like NTP transferase" evidence="19">
    <location>
        <begin position="9"/>
        <end position="137"/>
    </location>
</feature>
<comment type="pathway">
    <text evidence="18">Nucleotide-sugar biosynthesis; UDP-N-acetyl-alpha-D-glucosamine biosynthesis; N-acetyl-alpha-D-glucosamine 1-phosphate from alpha-D-glucosamine 6-phosphate (route II): step 2/2.</text>
</comment>
<feature type="binding site" evidence="18">
    <location>
        <position position="161"/>
    </location>
    <ligand>
        <name>UDP-N-acetyl-alpha-D-glucosamine</name>
        <dbReference type="ChEBI" id="CHEBI:57705"/>
    </ligand>
</feature>
<evidence type="ECO:0000256" key="16">
    <source>
        <dbReference type="ARBA" id="ARBA00048493"/>
    </source>
</evidence>
<dbReference type="InterPro" id="IPR001451">
    <property type="entry name" value="Hexapep"/>
</dbReference>
<keyword evidence="9 18" id="KW-0460">Magnesium</keyword>
<evidence type="ECO:0000256" key="2">
    <source>
        <dbReference type="ARBA" id="ARBA00007707"/>
    </source>
</evidence>
<dbReference type="InterPro" id="IPR029044">
    <property type="entry name" value="Nucleotide-diphossugar_trans"/>
</dbReference>
<dbReference type="EMBL" id="FUYA01000010">
    <property type="protein sequence ID" value="SKA80083.1"/>
    <property type="molecule type" value="Genomic_DNA"/>
</dbReference>
<evidence type="ECO:0000256" key="15">
    <source>
        <dbReference type="ARBA" id="ARBA00048247"/>
    </source>
</evidence>
<dbReference type="Gene3D" id="3.90.550.10">
    <property type="entry name" value="Spore Coat Polysaccharide Biosynthesis Protein SpsA, Chain A"/>
    <property type="match status" value="1"/>
</dbReference>
<evidence type="ECO:0000313" key="21">
    <source>
        <dbReference type="Proteomes" id="UP000189733"/>
    </source>
</evidence>
<dbReference type="Pfam" id="PF12804">
    <property type="entry name" value="NTP_transf_3"/>
    <property type="match status" value="1"/>
</dbReference>
<feature type="region of interest" description="Pyrophosphorylase" evidence="18">
    <location>
        <begin position="1"/>
        <end position="238"/>
    </location>
</feature>
<dbReference type="HAMAP" id="MF_01631">
    <property type="entry name" value="GlmU"/>
    <property type="match status" value="1"/>
</dbReference>
<protein>
    <recommendedName>
        <fullName evidence="18">Bifunctional protein GlmU</fullName>
    </recommendedName>
    <domain>
        <recommendedName>
            <fullName evidence="18">UDP-N-acetylglucosamine pyrophosphorylase</fullName>
            <ecNumber evidence="18">2.7.7.23</ecNumber>
        </recommendedName>
        <alternativeName>
            <fullName evidence="18">N-acetylglucosamine-1-phosphate uridyltransferase</fullName>
        </alternativeName>
    </domain>
    <domain>
        <recommendedName>
            <fullName evidence="18">Glucosamine-1-phosphate N-acetyltransferase</fullName>
            <ecNumber evidence="18">2.3.1.157</ecNumber>
        </recommendedName>
    </domain>
</protein>
<evidence type="ECO:0000256" key="17">
    <source>
        <dbReference type="ARBA" id="ARBA00049628"/>
    </source>
</evidence>
<comment type="similarity">
    <text evidence="3 18">In the N-terminal section; belongs to the N-acetylglucosamine-1-phosphate uridyltransferase family.</text>
</comment>
<keyword evidence="4 18" id="KW-0963">Cytoplasm</keyword>
<feature type="binding site" evidence="18">
    <location>
        <position position="414"/>
    </location>
    <ligand>
        <name>acetyl-CoA</name>
        <dbReference type="ChEBI" id="CHEBI:57288"/>
    </ligand>
</feature>
<gene>
    <name evidence="18" type="primary">glmU</name>
    <name evidence="20" type="ORF">SAMN02745702_02609</name>
</gene>
<dbReference type="Pfam" id="PF00132">
    <property type="entry name" value="Hexapep"/>
    <property type="match status" value="1"/>
</dbReference>
<dbReference type="GO" id="GO:0071555">
    <property type="term" value="P:cell wall organization"/>
    <property type="evidence" value="ECO:0007669"/>
    <property type="project" value="UniProtKB-KW"/>
</dbReference>
<keyword evidence="6 18" id="KW-0548">Nucleotidyltransferase</keyword>
<feature type="binding site" evidence="18">
    <location>
        <position position="236"/>
    </location>
    <ligand>
        <name>UDP-N-acetyl-alpha-D-glucosamine</name>
        <dbReference type="ChEBI" id="CHEBI:57705"/>
    </ligand>
</feature>
<feature type="binding site" evidence="18">
    <location>
        <position position="178"/>
    </location>
    <ligand>
        <name>UDP-N-acetyl-alpha-D-glucosamine</name>
        <dbReference type="ChEBI" id="CHEBI:57705"/>
    </ligand>
</feature>
<feature type="binding site" evidence="18">
    <location>
        <position position="360"/>
    </location>
    <ligand>
        <name>UDP-N-acetyl-alpha-D-glucosamine</name>
        <dbReference type="ChEBI" id="CHEBI:57705"/>
    </ligand>
</feature>
<dbReference type="PROSITE" id="PS00101">
    <property type="entry name" value="HEXAPEP_TRANSFERASES"/>
    <property type="match status" value="1"/>
</dbReference>
<feature type="binding site" evidence="18">
    <location>
        <position position="449"/>
    </location>
    <ligand>
        <name>acetyl-CoA</name>
        <dbReference type="ChEBI" id="CHEBI:57288"/>
    </ligand>
</feature>
<evidence type="ECO:0000256" key="8">
    <source>
        <dbReference type="ARBA" id="ARBA00022737"/>
    </source>
</evidence>
<dbReference type="CDD" id="cd03353">
    <property type="entry name" value="LbH_GlmU_C"/>
    <property type="match status" value="1"/>
</dbReference>
<evidence type="ECO:0000256" key="18">
    <source>
        <dbReference type="HAMAP-Rule" id="MF_01631"/>
    </source>
</evidence>
<dbReference type="NCBIfam" id="NF010936">
    <property type="entry name" value="PRK14356.1"/>
    <property type="match status" value="1"/>
</dbReference>
<organism evidence="20 21">
    <name type="scientific">Desulfobaculum bizertense DSM 18034</name>
    <dbReference type="NCBI Taxonomy" id="1121442"/>
    <lineage>
        <taxon>Bacteria</taxon>
        <taxon>Pseudomonadati</taxon>
        <taxon>Thermodesulfobacteriota</taxon>
        <taxon>Desulfovibrionia</taxon>
        <taxon>Desulfovibrionales</taxon>
        <taxon>Desulfovibrionaceae</taxon>
        <taxon>Desulfobaculum</taxon>
    </lineage>
</organism>
<feature type="binding site" evidence="18">
    <location>
        <position position="109"/>
    </location>
    <ligand>
        <name>Mg(2+)</name>
        <dbReference type="ChEBI" id="CHEBI:18420"/>
    </ligand>
</feature>
<feature type="binding site" evidence="18">
    <location>
        <position position="78"/>
    </location>
    <ligand>
        <name>UDP-N-acetyl-alpha-D-glucosamine</name>
        <dbReference type="ChEBI" id="CHEBI:57705"/>
    </ligand>
</feature>
<feature type="binding site" evidence="18">
    <location>
        <position position="26"/>
    </location>
    <ligand>
        <name>UDP-N-acetyl-alpha-D-glucosamine</name>
        <dbReference type="ChEBI" id="CHEBI:57705"/>
    </ligand>
</feature>
<keyword evidence="11 18" id="KW-0573">Peptidoglycan synthesis</keyword>
<feature type="binding site" evidence="18">
    <location>
        <begin position="12"/>
        <end position="15"/>
    </location>
    <ligand>
        <name>UDP-N-acetyl-alpha-D-glucosamine</name>
        <dbReference type="ChEBI" id="CHEBI:57705"/>
    </ligand>
</feature>
<evidence type="ECO:0000256" key="5">
    <source>
        <dbReference type="ARBA" id="ARBA00022679"/>
    </source>
</evidence>
<evidence type="ECO:0000256" key="13">
    <source>
        <dbReference type="ARBA" id="ARBA00023315"/>
    </source>
</evidence>
<proteinExistence type="inferred from homology"/>
<comment type="pathway">
    <text evidence="18">Nucleotide-sugar biosynthesis; UDP-N-acetyl-alpha-D-glucosamine biosynthesis; UDP-N-acetyl-alpha-D-glucosamine from N-acetyl-alpha-D-glucosamine 1-phosphate: step 1/1.</text>
</comment>
<evidence type="ECO:0000256" key="14">
    <source>
        <dbReference type="ARBA" id="ARBA00023316"/>
    </source>
</evidence>
<dbReference type="GO" id="GO:0005737">
    <property type="term" value="C:cytoplasm"/>
    <property type="evidence" value="ECO:0007669"/>
    <property type="project" value="UniProtKB-SubCell"/>
</dbReference>
<dbReference type="InterPro" id="IPR038009">
    <property type="entry name" value="GlmU_C_LbH"/>
</dbReference>
<dbReference type="RefSeq" id="WP_078685878.1">
    <property type="nucleotide sequence ID" value="NZ_FUYA01000010.1"/>
</dbReference>
<dbReference type="GO" id="GO:0019134">
    <property type="term" value="F:glucosamine-1-phosphate N-acetyltransferase activity"/>
    <property type="evidence" value="ECO:0007669"/>
    <property type="project" value="UniProtKB-UniRule"/>
</dbReference>
<dbReference type="OrthoDB" id="9775031at2"/>
<evidence type="ECO:0000259" key="19">
    <source>
        <dbReference type="Pfam" id="PF12804"/>
    </source>
</evidence>
<dbReference type="GO" id="GO:0000287">
    <property type="term" value="F:magnesium ion binding"/>
    <property type="evidence" value="ECO:0007669"/>
    <property type="project" value="UniProtKB-UniRule"/>
</dbReference>
<evidence type="ECO:0000256" key="4">
    <source>
        <dbReference type="ARBA" id="ARBA00022490"/>
    </source>
</evidence>
<feature type="binding site" evidence="18">
    <location>
        <begin position="395"/>
        <end position="396"/>
    </location>
    <ligand>
        <name>acetyl-CoA</name>
        <dbReference type="ChEBI" id="CHEBI:57288"/>
    </ligand>
</feature>
<comment type="catalytic activity">
    <reaction evidence="16 18">
        <text>N-acetyl-alpha-D-glucosamine 1-phosphate + UTP + H(+) = UDP-N-acetyl-alpha-D-glucosamine + diphosphate</text>
        <dbReference type="Rhea" id="RHEA:13509"/>
        <dbReference type="ChEBI" id="CHEBI:15378"/>
        <dbReference type="ChEBI" id="CHEBI:33019"/>
        <dbReference type="ChEBI" id="CHEBI:46398"/>
        <dbReference type="ChEBI" id="CHEBI:57705"/>
        <dbReference type="ChEBI" id="CHEBI:57776"/>
        <dbReference type="EC" id="2.7.7.23"/>
    </reaction>
</comment>
<feature type="binding site" evidence="18">
    <location>
        <begin position="83"/>
        <end position="84"/>
    </location>
    <ligand>
        <name>UDP-N-acetyl-alpha-D-glucosamine</name>
        <dbReference type="ChEBI" id="CHEBI:57705"/>
    </ligand>
</feature>
<sequence>MNTTRKTGALVLAAGKGTRMKSSKPKVLHTLLGEPMLWYVHRALEVLSLSSITTVIGHGADQVRRAFAELTDDAFVLQTEQRGTGHALQEAWPALKKQQLDAVLVANGDTPLVPAARLRQLVEESEARNADIAFLTISLDKPGAYGRVIRDENGFAKAIVEAKDFHPEDHGGEVHEINAGIYWLNMERVPPLLGQLNNNNASGEFYITDLVALGVQQGLTVLAVDGGTDPGLLGVNSPAELVRSEELLRAQIVDGLLDSGVLVHNPAAAFIGPKAEIEPGCELFGPLEIYGKSRISGETCVQSHCRIDNSVIGAGSIIKAFTHLENAQVDASCQVGPYTRLRPSAHVCDGAKVGNFVEMKKSTLGKGSKASHLTYLGDAQVGKDVNIGAGTITCNYDGKNKYTTVIGDESFIGSNTSLVAPVEIGAKALVGAGSVITHNVSENSLGITRAKQKELPRRK</sequence>
<dbReference type="InterPro" id="IPR025877">
    <property type="entry name" value="MobA-like_NTP_Trfase"/>
</dbReference>
<comment type="function">
    <text evidence="17 18">Catalyzes the last two sequential reactions in the de novo biosynthetic pathway for UDP-N-acetylglucosamine (UDP-GlcNAc). The C-terminal domain catalyzes the transfer of acetyl group from acetyl coenzyme A to glucosamine-1-phosphate (GlcN-1-P) to produce N-acetylglucosamine-1-phosphate (GlcNAc-1-P), which is converted into UDP-GlcNAc by the transfer of uridine 5-monophosphate (from uridine 5-triphosphate), a reaction catalyzed by the N-terminal domain.</text>
</comment>
<dbReference type="Gene3D" id="2.160.10.10">
    <property type="entry name" value="Hexapeptide repeat proteins"/>
    <property type="match status" value="1"/>
</dbReference>
<comment type="pathway">
    <text evidence="18">Bacterial outer membrane biogenesis; LPS lipid A biosynthesis.</text>
</comment>
<dbReference type="EC" id="2.3.1.157" evidence="18"/>
<evidence type="ECO:0000256" key="9">
    <source>
        <dbReference type="ARBA" id="ARBA00022842"/>
    </source>
</evidence>
<evidence type="ECO:0000256" key="12">
    <source>
        <dbReference type="ARBA" id="ARBA00023268"/>
    </source>
</evidence>
<dbReference type="UniPathway" id="UPA00973"/>
<dbReference type="SUPFAM" id="SSF53448">
    <property type="entry name" value="Nucleotide-diphospho-sugar transferases"/>
    <property type="match status" value="1"/>
</dbReference>
<dbReference type="AlphaFoldDB" id="A0A1T4WRV3"/>
<dbReference type="GO" id="GO:0008360">
    <property type="term" value="P:regulation of cell shape"/>
    <property type="evidence" value="ECO:0007669"/>
    <property type="project" value="UniProtKB-KW"/>
</dbReference>
<dbReference type="NCBIfam" id="TIGR01173">
    <property type="entry name" value="glmU"/>
    <property type="match status" value="1"/>
</dbReference>
<feature type="active site" description="Proton acceptor" evidence="18">
    <location>
        <position position="372"/>
    </location>
</feature>
<evidence type="ECO:0000256" key="6">
    <source>
        <dbReference type="ARBA" id="ARBA00022695"/>
    </source>
</evidence>
<comment type="cofactor">
    <cofactor evidence="18">
        <name>Mg(2+)</name>
        <dbReference type="ChEBI" id="CHEBI:18420"/>
    </cofactor>
    <text evidence="18">Binds 1 Mg(2+) ion per subunit.</text>
</comment>
<feature type="binding site" evidence="18">
    <location>
        <position position="389"/>
    </location>
    <ligand>
        <name>acetyl-CoA</name>
        <dbReference type="ChEBI" id="CHEBI:57288"/>
    </ligand>
</feature>
<evidence type="ECO:0000313" key="20">
    <source>
        <dbReference type="EMBL" id="SKA80083.1"/>
    </source>
</evidence>
<comment type="similarity">
    <text evidence="2 18">In the C-terminal section; belongs to the transferase hexapeptide repeat family.</text>
</comment>
<keyword evidence="13 18" id="KW-0012">Acyltransferase</keyword>
<evidence type="ECO:0000256" key="10">
    <source>
        <dbReference type="ARBA" id="ARBA00022960"/>
    </source>
</evidence>
<feature type="binding site" evidence="18">
    <location>
        <position position="375"/>
    </location>
    <ligand>
        <name>UDP-N-acetyl-alpha-D-glucosamine</name>
        <dbReference type="ChEBI" id="CHEBI:57705"/>
    </ligand>
</feature>
<evidence type="ECO:0000256" key="1">
    <source>
        <dbReference type="ARBA" id="ARBA00004496"/>
    </source>
</evidence>
<keyword evidence="12 18" id="KW-0511">Multifunctional enzyme</keyword>
<dbReference type="EC" id="2.7.7.23" evidence="18"/>
<evidence type="ECO:0000256" key="3">
    <source>
        <dbReference type="ARBA" id="ARBA00007947"/>
    </source>
</evidence>
<dbReference type="GO" id="GO:0000902">
    <property type="term" value="P:cell morphogenesis"/>
    <property type="evidence" value="ECO:0007669"/>
    <property type="project" value="UniProtKB-UniRule"/>
</dbReference>
<comment type="subcellular location">
    <subcellularLocation>
        <location evidence="1 18">Cytoplasm</location>
    </subcellularLocation>
</comment>
<feature type="binding site" evidence="18">
    <location>
        <position position="236"/>
    </location>
    <ligand>
        <name>Mg(2+)</name>
        <dbReference type="ChEBI" id="CHEBI:18420"/>
    </ligand>
</feature>
<reference evidence="20 21" key="1">
    <citation type="submission" date="2017-02" db="EMBL/GenBank/DDBJ databases">
        <authorList>
            <person name="Peterson S.W."/>
        </authorList>
    </citation>
    <scope>NUCLEOTIDE SEQUENCE [LARGE SCALE GENOMIC DNA]</scope>
    <source>
        <strain evidence="20 21">DSM 18034</strain>
    </source>
</reference>
<feature type="region of interest" description="N-acetyltransferase" evidence="18">
    <location>
        <begin position="260"/>
        <end position="459"/>
    </location>
</feature>
<feature type="binding site" evidence="18">
    <location>
        <position position="146"/>
    </location>
    <ligand>
        <name>UDP-N-acetyl-alpha-D-glucosamine</name>
        <dbReference type="ChEBI" id="CHEBI:57705"/>
    </ligand>
</feature>
<dbReference type="GO" id="GO:0009252">
    <property type="term" value="P:peptidoglycan biosynthetic process"/>
    <property type="evidence" value="ECO:0007669"/>
    <property type="project" value="UniProtKB-UniRule"/>
</dbReference>
<dbReference type="GO" id="GO:0016020">
    <property type="term" value="C:membrane"/>
    <property type="evidence" value="ECO:0007669"/>
    <property type="project" value="GOC"/>
</dbReference>
<dbReference type="GO" id="GO:0006048">
    <property type="term" value="P:UDP-N-acetylglucosamine biosynthetic process"/>
    <property type="evidence" value="ECO:0007669"/>
    <property type="project" value="UniProtKB-UniPathway"/>
</dbReference>
<feature type="region of interest" description="Linker" evidence="18">
    <location>
        <begin position="239"/>
        <end position="259"/>
    </location>
</feature>
<keyword evidence="14 18" id="KW-0961">Cell wall biogenesis/degradation</keyword>
<dbReference type="CDD" id="cd02540">
    <property type="entry name" value="GT2_GlmU_N_bac"/>
    <property type="match status" value="1"/>
</dbReference>
<dbReference type="InterPro" id="IPR011004">
    <property type="entry name" value="Trimer_LpxA-like_sf"/>
</dbReference>
<feature type="binding site" evidence="18">
    <location>
        <position position="432"/>
    </location>
    <ligand>
        <name>acetyl-CoA</name>
        <dbReference type="ChEBI" id="CHEBI:57288"/>
    </ligand>
</feature>
<dbReference type="InterPro" id="IPR050065">
    <property type="entry name" value="GlmU-like"/>
</dbReference>
<dbReference type="GO" id="GO:0003977">
    <property type="term" value="F:UDP-N-acetylglucosamine diphosphorylase activity"/>
    <property type="evidence" value="ECO:0007669"/>
    <property type="project" value="UniProtKB-UniRule"/>
</dbReference>
<comment type="catalytic activity">
    <reaction evidence="15 18">
        <text>alpha-D-glucosamine 1-phosphate + acetyl-CoA = N-acetyl-alpha-D-glucosamine 1-phosphate + CoA + H(+)</text>
        <dbReference type="Rhea" id="RHEA:13725"/>
        <dbReference type="ChEBI" id="CHEBI:15378"/>
        <dbReference type="ChEBI" id="CHEBI:57287"/>
        <dbReference type="ChEBI" id="CHEBI:57288"/>
        <dbReference type="ChEBI" id="CHEBI:57776"/>
        <dbReference type="ChEBI" id="CHEBI:58516"/>
        <dbReference type="EC" id="2.3.1.157"/>
    </reaction>
</comment>
<dbReference type="UniPathway" id="UPA00113">
    <property type="reaction ID" value="UER00532"/>
</dbReference>
<keyword evidence="5 18" id="KW-0808">Transferase</keyword>
<name>A0A1T4WRV3_9BACT</name>
<evidence type="ECO:0000256" key="11">
    <source>
        <dbReference type="ARBA" id="ARBA00022984"/>
    </source>
</evidence>
<keyword evidence="21" id="KW-1185">Reference proteome</keyword>
<feature type="binding site" evidence="18">
    <location>
        <position position="386"/>
    </location>
    <ligand>
        <name>UDP-N-acetyl-alpha-D-glucosamine</name>
        <dbReference type="ChEBI" id="CHEBI:57705"/>
    </ligand>
</feature>
<dbReference type="InterPro" id="IPR018357">
    <property type="entry name" value="Hexapep_transf_CS"/>
</dbReference>
<dbReference type="PANTHER" id="PTHR43584:SF3">
    <property type="entry name" value="BIFUNCTIONAL PROTEIN GLMU"/>
    <property type="match status" value="1"/>
</dbReference>
<keyword evidence="10 18" id="KW-0133">Cell shape</keyword>
<comment type="caution">
    <text evidence="18">Lacks conserved residue(s) required for the propagation of feature annotation.</text>
</comment>
<keyword evidence="8 18" id="KW-0677">Repeat</keyword>
<evidence type="ECO:0000256" key="7">
    <source>
        <dbReference type="ARBA" id="ARBA00022723"/>
    </source>
</evidence>